<dbReference type="CDD" id="cd09726">
    <property type="entry name" value="RAMP_I_III"/>
    <property type="match status" value="1"/>
</dbReference>
<feature type="domain" description="CRISPR type III-associated protein" evidence="2">
    <location>
        <begin position="14"/>
        <end position="193"/>
    </location>
</feature>
<dbReference type="RefSeq" id="WP_346051970.1">
    <property type="nucleotide sequence ID" value="NZ_JAYGII010000018.1"/>
</dbReference>
<evidence type="ECO:0000256" key="1">
    <source>
        <dbReference type="ARBA" id="ARBA00023118"/>
    </source>
</evidence>
<keyword evidence="4" id="KW-1185">Reference proteome</keyword>
<dbReference type="PANTHER" id="PTHR35579">
    <property type="entry name" value="CRISPR SYSTEM CMS ENDORIBONUCLEASE CSM3"/>
    <property type="match status" value="1"/>
</dbReference>
<dbReference type="Pfam" id="PF03787">
    <property type="entry name" value="RAMPs"/>
    <property type="match status" value="1"/>
</dbReference>
<organism evidence="3 4">
    <name type="scientific">Natronospira elongata</name>
    <dbReference type="NCBI Taxonomy" id="3110268"/>
    <lineage>
        <taxon>Bacteria</taxon>
        <taxon>Pseudomonadati</taxon>
        <taxon>Pseudomonadota</taxon>
        <taxon>Gammaproteobacteria</taxon>
        <taxon>Natronospirales</taxon>
        <taxon>Natronospiraceae</taxon>
        <taxon>Natronospira</taxon>
    </lineage>
</organism>
<dbReference type="PANTHER" id="PTHR35579:SF3">
    <property type="entry name" value="CRISPR SYSTEM CMS ENDORIBONUCLEASE CSM3"/>
    <property type="match status" value="1"/>
</dbReference>
<dbReference type="AlphaFoldDB" id="A0AAP6JFC8"/>
<proteinExistence type="predicted"/>
<name>A0AAP6JFC8_9GAMM</name>
<evidence type="ECO:0000259" key="2">
    <source>
        <dbReference type="Pfam" id="PF03787"/>
    </source>
</evidence>
<keyword evidence="1" id="KW-0051">Antiviral defense</keyword>
<accession>A0AAP6JFC8</accession>
<dbReference type="GO" id="GO:0051607">
    <property type="term" value="P:defense response to virus"/>
    <property type="evidence" value="ECO:0007669"/>
    <property type="project" value="UniProtKB-KW"/>
</dbReference>
<dbReference type="InterPro" id="IPR005537">
    <property type="entry name" value="RAMP_III_fam"/>
</dbReference>
<reference evidence="3 4" key="1">
    <citation type="submission" date="2023-12" db="EMBL/GenBank/DDBJ databases">
        <title>Whole-genome sequencing of halo(alkali)philic microorganisms from hypersaline lakes.</title>
        <authorList>
            <person name="Sorokin D.Y."/>
            <person name="Merkel A.Y."/>
            <person name="Messina E."/>
            <person name="Yakimov M."/>
        </authorList>
    </citation>
    <scope>NUCLEOTIDE SEQUENCE [LARGE SCALE GENOMIC DNA]</scope>
    <source>
        <strain evidence="3 4">AB-CW1</strain>
    </source>
</reference>
<dbReference type="Proteomes" id="UP001302316">
    <property type="component" value="Unassembled WGS sequence"/>
</dbReference>
<evidence type="ECO:0000313" key="4">
    <source>
        <dbReference type="Proteomes" id="UP001302316"/>
    </source>
</evidence>
<gene>
    <name evidence="3" type="ORF">VCB98_09290</name>
</gene>
<comment type="caution">
    <text evidence="3">The sequence shown here is derived from an EMBL/GenBank/DDBJ whole genome shotgun (WGS) entry which is preliminary data.</text>
</comment>
<dbReference type="InterPro" id="IPR052216">
    <property type="entry name" value="CRISPR_Csm3_endoribonuclease"/>
</dbReference>
<evidence type="ECO:0000313" key="3">
    <source>
        <dbReference type="EMBL" id="MEA5446011.1"/>
    </source>
</evidence>
<dbReference type="EMBL" id="JAYGII010000018">
    <property type="protein sequence ID" value="MEA5446011.1"/>
    <property type="molecule type" value="Genomic_DNA"/>
</dbReference>
<sequence length="205" mass="22126">MEKMILNLDIRHYWHPGAGEGMGAYADAAAWRASDGLPAIPGRQLKGLLRDAVAQAGDYGWCEPDMAARLFGRRTEEDKADQPATGPATGCLRVSDARLPEAERAWLAGPEGQGLRPHLFRTLYSTAIDGKTGTARDHSLRGIEVVVPMQLQAVIQTLPEQGAVPQDWQALIEQVLPLITAVGGWRSRGLGRVVLSLDADREAAA</sequence>
<protein>
    <submittedName>
        <fullName evidence="3">RAMP superfamily CRISPR-associated protein</fullName>
    </submittedName>
</protein>